<evidence type="ECO:0000313" key="2">
    <source>
        <dbReference type="Proteomes" id="UP001497623"/>
    </source>
</evidence>
<proteinExistence type="predicted"/>
<accession>A0AAV2S787</accession>
<feature type="non-terminal residue" evidence="1">
    <location>
        <position position="129"/>
    </location>
</feature>
<gene>
    <name evidence="1" type="ORF">MNOR_LOCUS33917</name>
</gene>
<dbReference type="EMBL" id="CAXKWB010050423">
    <property type="protein sequence ID" value="CAL4169789.1"/>
    <property type="molecule type" value="Genomic_DNA"/>
</dbReference>
<reference evidence="1 2" key="1">
    <citation type="submission" date="2024-05" db="EMBL/GenBank/DDBJ databases">
        <authorList>
            <person name="Wallberg A."/>
        </authorList>
    </citation>
    <scope>NUCLEOTIDE SEQUENCE [LARGE SCALE GENOMIC DNA]</scope>
</reference>
<evidence type="ECO:0000313" key="1">
    <source>
        <dbReference type="EMBL" id="CAL4169789.1"/>
    </source>
</evidence>
<name>A0AAV2S787_MEGNR</name>
<dbReference type="AlphaFoldDB" id="A0AAV2S787"/>
<protein>
    <submittedName>
        <fullName evidence="1">Uncharacterized protein</fullName>
    </submittedName>
</protein>
<comment type="caution">
    <text evidence="1">The sequence shown here is derived from an EMBL/GenBank/DDBJ whole genome shotgun (WGS) entry which is preliminary data.</text>
</comment>
<organism evidence="1 2">
    <name type="scientific">Meganyctiphanes norvegica</name>
    <name type="common">Northern krill</name>
    <name type="synonym">Thysanopoda norvegica</name>
    <dbReference type="NCBI Taxonomy" id="48144"/>
    <lineage>
        <taxon>Eukaryota</taxon>
        <taxon>Metazoa</taxon>
        <taxon>Ecdysozoa</taxon>
        <taxon>Arthropoda</taxon>
        <taxon>Crustacea</taxon>
        <taxon>Multicrustacea</taxon>
        <taxon>Malacostraca</taxon>
        <taxon>Eumalacostraca</taxon>
        <taxon>Eucarida</taxon>
        <taxon>Euphausiacea</taxon>
        <taxon>Euphausiidae</taxon>
        <taxon>Meganyctiphanes</taxon>
    </lineage>
</organism>
<keyword evidence="2" id="KW-1185">Reference proteome</keyword>
<sequence>MGNLFSLDCEERINSTLELSDLEIWDDMGKLYEARHREEVRHWLTENTSIAEEAVNAFKFEKEKYSLMNVESGVRNHFITEVDGNEDDFSCCDDHCETANDYGQIWGYMEQLLEARLTEEAKLYGSYDH</sequence>
<dbReference type="Proteomes" id="UP001497623">
    <property type="component" value="Unassembled WGS sequence"/>
</dbReference>